<dbReference type="GO" id="GO:0030026">
    <property type="term" value="P:intracellular manganese ion homeostasis"/>
    <property type="evidence" value="ECO:0007669"/>
    <property type="project" value="InterPro"/>
</dbReference>
<dbReference type="Pfam" id="PF01988">
    <property type="entry name" value="VIT1"/>
    <property type="match status" value="2"/>
</dbReference>
<evidence type="ECO:0000256" key="4">
    <source>
        <dbReference type="ARBA" id="ARBA00023136"/>
    </source>
</evidence>
<comment type="caution">
    <text evidence="6">The sequence shown here is derived from an EMBL/GenBank/DDBJ whole genome shotgun (WGS) entry which is preliminary data.</text>
</comment>
<evidence type="ECO:0000313" key="6">
    <source>
        <dbReference type="EMBL" id="KKU44077.1"/>
    </source>
</evidence>
<evidence type="ECO:0000256" key="3">
    <source>
        <dbReference type="ARBA" id="ARBA00022989"/>
    </source>
</evidence>
<evidence type="ECO:0000313" key="7">
    <source>
        <dbReference type="Proteomes" id="UP000034487"/>
    </source>
</evidence>
<protein>
    <recommendedName>
        <fullName evidence="8">Integral membrane protein</fullName>
    </recommendedName>
</protein>
<feature type="transmembrane region" description="Helical" evidence="5">
    <location>
        <begin position="37"/>
        <end position="59"/>
    </location>
</feature>
<evidence type="ECO:0000256" key="2">
    <source>
        <dbReference type="ARBA" id="ARBA00022692"/>
    </source>
</evidence>
<name>A0A0G1QGS7_9BACT</name>
<proteinExistence type="predicted"/>
<dbReference type="Proteomes" id="UP000034487">
    <property type="component" value="Unassembled WGS sequence"/>
</dbReference>
<gene>
    <name evidence="6" type="ORF">UX60_C0011G0007</name>
</gene>
<dbReference type="PANTHER" id="PTHR31851">
    <property type="entry name" value="FE(2+)/MN(2+) TRANSPORTER PCL1"/>
    <property type="match status" value="1"/>
</dbReference>
<reference evidence="6 7" key="1">
    <citation type="journal article" date="2015" name="Nature">
        <title>rRNA introns, odd ribosomes, and small enigmatic genomes across a large radiation of phyla.</title>
        <authorList>
            <person name="Brown C.T."/>
            <person name="Hug L.A."/>
            <person name="Thomas B.C."/>
            <person name="Sharon I."/>
            <person name="Castelle C.J."/>
            <person name="Singh A."/>
            <person name="Wilkins M.J."/>
            <person name="Williams K.H."/>
            <person name="Banfield J.F."/>
        </authorList>
    </citation>
    <scope>NUCLEOTIDE SEQUENCE [LARGE SCALE GENOMIC DNA]</scope>
</reference>
<organism evidence="6 7">
    <name type="scientific">Berkelbacteria bacterium GW2011_GWA2_46_7</name>
    <dbReference type="NCBI Taxonomy" id="1618335"/>
    <lineage>
        <taxon>Bacteria</taxon>
        <taxon>Candidatus Berkelbacteria</taxon>
    </lineage>
</organism>
<keyword evidence="2 5" id="KW-0812">Transmembrane</keyword>
<dbReference type="GO" id="GO:0012505">
    <property type="term" value="C:endomembrane system"/>
    <property type="evidence" value="ECO:0007669"/>
    <property type="project" value="UniProtKB-SubCell"/>
</dbReference>
<sequence>MRRGYLRNFVFGAEDSLVSTVGLLSGISFAGLANREVILSGVILILVESISMGAGVYLSEDSANELPEPGEQDNTIADAGIMLISYLLIGLIPLLPYIFSADTKVGFYYSVGFSLISLFCLGLFKGYVVGKHPVYSAIKVFIVGGLVTTIAVSVGLLIKTV</sequence>
<evidence type="ECO:0000256" key="5">
    <source>
        <dbReference type="SAM" id="Phobius"/>
    </source>
</evidence>
<feature type="transmembrane region" description="Helical" evidence="5">
    <location>
        <begin position="79"/>
        <end position="99"/>
    </location>
</feature>
<dbReference type="EMBL" id="LCMV01000011">
    <property type="protein sequence ID" value="KKU44077.1"/>
    <property type="molecule type" value="Genomic_DNA"/>
</dbReference>
<keyword evidence="4 5" id="KW-0472">Membrane</keyword>
<dbReference type="GO" id="GO:0005384">
    <property type="term" value="F:manganese ion transmembrane transporter activity"/>
    <property type="evidence" value="ECO:0007669"/>
    <property type="project" value="InterPro"/>
</dbReference>
<evidence type="ECO:0000256" key="1">
    <source>
        <dbReference type="ARBA" id="ARBA00004127"/>
    </source>
</evidence>
<dbReference type="CDD" id="cd01059">
    <property type="entry name" value="CCC1_like"/>
    <property type="match status" value="1"/>
</dbReference>
<keyword evidence="3 5" id="KW-1133">Transmembrane helix</keyword>
<comment type="subcellular location">
    <subcellularLocation>
        <location evidence="1">Endomembrane system</location>
        <topology evidence="1">Multi-pass membrane protein</topology>
    </subcellularLocation>
</comment>
<feature type="transmembrane region" description="Helical" evidence="5">
    <location>
        <begin position="106"/>
        <end position="128"/>
    </location>
</feature>
<dbReference type="InterPro" id="IPR008217">
    <property type="entry name" value="Ccc1_fam"/>
</dbReference>
<evidence type="ECO:0008006" key="8">
    <source>
        <dbReference type="Google" id="ProtNLM"/>
    </source>
</evidence>
<dbReference type="AlphaFoldDB" id="A0A0G1QGS7"/>
<accession>A0A0G1QGS7</accession>
<feature type="transmembrane region" description="Helical" evidence="5">
    <location>
        <begin position="134"/>
        <end position="158"/>
    </location>
</feature>